<dbReference type="PATRIC" id="fig|172044.3.peg.2730"/>
<proteinExistence type="predicted"/>
<comment type="caution">
    <text evidence="1">The sequence shown here is derived from an EMBL/GenBank/DDBJ whole genome shotgun (WGS) entry which is preliminary data.</text>
</comment>
<dbReference type="Proteomes" id="UP000073923">
    <property type="component" value="Unassembled WGS sequence"/>
</dbReference>
<dbReference type="EMBL" id="LDTF01000007">
    <property type="protein sequence ID" value="KTW01043.1"/>
    <property type="molecule type" value="Genomic_DNA"/>
</dbReference>
<dbReference type="AlphaFoldDB" id="A0A147IZ22"/>
<evidence type="ECO:0000313" key="1">
    <source>
        <dbReference type="EMBL" id="KTW01043.1"/>
    </source>
</evidence>
<reference evidence="1 2" key="1">
    <citation type="journal article" date="2016" name="Front. Microbiol.">
        <title>Genomic Resource of Rice Seed Associated Bacteria.</title>
        <authorList>
            <person name="Midha S."/>
            <person name="Bansal K."/>
            <person name="Sharma S."/>
            <person name="Kumar N."/>
            <person name="Patil P.P."/>
            <person name="Chaudhry V."/>
            <person name="Patil P.B."/>
        </authorList>
    </citation>
    <scope>NUCLEOTIDE SEQUENCE [LARGE SCALE GENOMIC DNA]</scope>
    <source>
        <strain evidence="1 2">NS355</strain>
    </source>
</reference>
<protein>
    <submittedName>
        <fullName evidence="1">Uncharacterized protein</fullName>
    </submittedName>
</protein>
<dbReference type="RefSeq" id="WP_058744178.1">
    <property type="nucleotide sequence ID" value="NZ_LDTF01000007.1"/>
</dbReference>
<sequence length="83" mass="8885">MIEGGVMMIVISWVLMCTAPAEKMVAGRRASRPVAIGIVLREAYPPPASSPLMNELVAAADASLEQDALMRGERGIRAIYDQA</sequence>
<gene>
    <name evidence="1" type="ORF">NS355_02320</name>
</gene>
<accession>A0A147IZ22</accession>
<organism evidence="1 2">
    <name type="scientific">Sphingomonas yabuuchiae</name>
    <dbReference type="NCBI Taxonomy" id="172044"/>
    <lineage>
        <taxon>Bacteria</taxon>
        <taxon>Pseudomonadati</taxon>
        <taxon>Pseudomonadota</taxon>
        <taxon>Alphaproteobacteria</taxon>
        <taxon>Sphingomonadales</taxon>
        <taxon>Sphingomonadaceae</taxon>
        <taxon>Sphingomonas</taxon>
    </lineage>
</organism>
<evidence type="ECO:0000313" key="2">
    <source>
        <dbReference type="Proteomes" id="UP000073923"/>
    </source>
</evidence>
<name>A0A147IZ22_9SPHN</name>
<dbReference type="OrthoDB" id="9944786at2"/>